<dbReference type="InterPro" id="IPR037480">
    <property type="entry name" value="YihR-like"/>
</dbReference>
<dbReference type="SUPFAM" id="SSF74650">
    <property type="entry name" value="Galactose mutarotase-like"/>
    <property type="match status" value="1"/>
</dbReference>
<keyword evidence="2" id="KW-1185">Reference proteome</keyword>
<dbReference type="CDD" id="cd09022">
    <property type="entry name" value="Aldose_epim_Ec_YihR"/>
    <property type="match status" value="1"/>
</dbReference>
<dbReference type="GO" id="GO:0030246">
    <property type="term" value="F:carbohydrate binding"/>
    <property type="evidence" value="ECO:0007669"/>
    <property type="project" value="InterPro"/>
</dbReference>
<dbReference type="GO" id="GO:0005975">
    <property type="term" value="P:carbohydrate metabolic process"/>
    <property type="evidence" value="ECO:0007669"/>
    <property type="project" value="InterPro"/>
</dbReference>
<dbReference type="Pfam" id="PF01263">
    <property type="entry name" value="Aldose_epim"/>
    <property type="match status" value="1"/>
</dbReference>
<dbReference type="EMBL" id="CP043504">
    <property type="protein sequence ID" value="QEO09339.1"/>
    <property type="molecule type" value="Genomic_DNA"/>
</dbReference>
<gene>
    <name evidence="1" type="ORF">FLP23_04510</name>
</gene>
<organism evidence="1 2">
    <name type="scientific">Protaetiibacter larvae</name>
    <dbReference type="NCBI Taxonomy" id="2592654"/>
    <lineage>
        <taxon>Bacteria</taxon>
        <taxon>Bacillati</taxon>
        <taxon>Actinomycetota</taxon>
        <taxon>Actinomycetes</taxon>
        <taxon>Micrococcales</taxon>
        <taxon>Microbacteriaceae</taxon>
        <taxon>Protaetiibacter</taxon>
    </lineage>
</organism>
<dbReference type="InterPro" id="IPR008183">
    <property type="entry name" value="Aldose_1/G6P_1-epimerase"/>
</dbReference>
<protein>
    <submittedName>
        <fullName evidence="1">Aldose 1-epimerase family protein</fullName>
    </submittedName>
</protein>
<reference evidence="1 2" key="1">
    <citation type="submission" date="2019-09" db="EMBL/GenBank/DDBJ databases">
        <title>Genome sequencing of strain KACC 19322.</title>
        <authorList>
            <person name="Heo J."/>
            <person name="Kim S.-J."/>
            <person name="Kim J.-S."/>
            <person name="Hong S.-B."/>
            <person name="Kwon S.-W."/>
        </authorList>
    </citation>
    <scope>NUCLEOTIDE SEQUENCE [LARGE SCALE GENOMIC DNA]</scope>
    <source>
        <strain evidence="1 2">KACC 19322</strain>
    </source>
</reference>
<dbReference type="KEGG" id="lyk:FLP23_04510"/>
<dbReference type="RefSeq" id="WP_149324763.1">
    <property type="nucleotide sequence ID" value="NZ_CP043504.1"/>
</dbReference>
<dbReference type="InterPro" id="IPR014718">
    <property type="entry name" value="GH-type_carb-bd"/>
</dbReference>
<dbReference type="Proteomes" id="UP000322159">
    <property type="component" value="Chromosome"/>
</dbReference>
<name>A0A5C1Y7T7_9MICO</name>
<dbReference type="OrthoDB" id="4739604at2"/>
<dbReference type="GO" id="GO:0016853">
    <property type="term" value="F:isomerase activity"/>
    <property type="evidence" value="ECO:0007669"/>
    <property type="project" value="InterPro"/>
</dbReference>
<proteinExistence type="predicted"/>
<sequence>MSTTVTGVGERFTLRAGDATAEIGTVAAVLCALRVGGVDLTEPLPVETAPPPFCSGIALAPWPNRVRAARWVLDGEVQQLDITEPARGGALHGLLEFTEYEVRERSEDTLTLGAIIHPQHGWPFLLDTWVRFQLLPDGIVVTHGVRNLSDRRAPFALGTHPYPRIGAFDVAELVLTVPAAEYLEVDGRMDPVAWHPVDGGTDLRAGRRVGELALDTAFRGLGPVDRVAATLTAPDGSRLEVLQDDDWRYLQVFTTPLFPKADGLGTAVAIEPMTAPPDALNSGEGLRWLEPGEADDGSWGLRYTPAP</sequence>
<dbReference type="AlphaFoldDB" id="A0A5C1Y7T7"/>
<dbReference type="InterPro" id="IPR011013">
    <property type="entry name" value="Gal_mutarotase_sf_dom"/>
</dbReference>
<evidence type="ECO:0000313" key="2">
    <source>
        <dbReference type="Proteomes" id="UP000322159"/>
    </source>
</evidence>
<accession>A0A5C1Y7T7</accession>
<evidence type="ECO:0000313" key="1">
    <source>
        <dbReference type="EMBL" id="QEO09339.1"/>
    </source>
</evidence>
<dbReference type="Gene3D" id="2.70.98.10">
    <property type="match status" value="1"/>
</dbReference>